<dbReference type="PANTHER" id="PTHR46796:SF11">
    <property type="entry name" value="TRANSCRIPTIONAL REGULATOR-RELATED"/>
    <property type="match status" value="1"/>
</dbReference>
<keyword evidence="2" id="KW-0238">DNA-binding</keyword>
<dbReference type="AlphaFoldDB" id="A0ABD7FRB4"/>
<evidence type="ECO:0000313" key="6">
    <source>
        <dbReference type="Proteomes" id="UP000252199"/>
    </source>
</evidence>
<evidence type="ECO:0000256" key="3">
    <source>
        <dbReference type="ARBA" id="ARBA00023163"/>
    </source>
</evidence>
<comment type="caution">
    <text evidence="5">The sequence shown here is derived from an EMBL/GenBank/DDBJ whole genome shotgun (WGS) entry which is preliminary data.</text>
</comment>
<dbReference type="GO" id="GO:0003677">
    <property type="term" value="F:DNA binding"/>
    <property type="evidence" value="ECO:0007669"/>
    <property type="project" value="UniProtKB-KW"/>
</dbReference>
<dbReference type="EMBL" id="QKKU01000115">
    <property type="protein sequence ID" value="RBM61442.1"/>
    <property type="molecule type" value="Genomic_DNA"/>
</dbReference>
<accession>A0ABD7FRB4</accession>
<evidence type="ECO:0000256" key="1">
    <source>
        <dbReference type="ARBA" id="ARBA00023015"/>
    </source>
</evidence>
<dbReference type="InterPro" id="IPR003313">
    <property type="entry name" value="AraC-bd"/>
</dbReference>
<name>A0ABD7FRB4_9VIBR</name>
<evidence type="ECO:0000313" key="5">
    <source>
        <dbReference type="EMBL" id="RBM61442.1"/>
    </source>
</evidence>
<dbReference type="SUPFAM" id="SSF51215">
    <property type="entry name" value="Regulatory protein AraC"/>
    <property type="match status" value="1"/>
</dbReference>
<keyword evidence="3" id="KW-0804">Transcription</keyword>
<dbReference type="PANTHER" id="PTHR46796">
    <property type="entry name" value="HTH-TYPE TRANSCRIPTIONAL ACTIVATOR RHAS-RELATED"/>
    <property type="match status" value="1"/>
</dbReference>
<organism evidence="5 6">
    <name type="scientific">Vibrio paracholerae</name>
    <dbReference type="NCBI Taxonomy" id="650003"/>
    <lineage>
        <taxon>Bacteria</taxon>
        <taxon>Pseudomonadati</taxon>
        <taxon>Pseudomonadota</taxon>
        <taxon>Gammaproteobacteria</taxon>
        <taxon>Vibrionales</taxon>
        <taxon>Vibrionaceae</taxon>
        <taxon>Vibrio</taxon>
    </lineage>
</organism>
<dbReference type="PROSITE" id="PS01124">
    <property type="entry name" value="HTH_ARAC_FAMILY_2"/>
    <property type="match status" value="1"/>
</dbReference>
<dbReference type="GO" id="GO:0006355">
    <property type="term" value="P:regulation of DNA-templated transcription"/>
    <property type="evidence" value="ECO:0007669"/>
    <property type="project" value="UniProtKB-ARBA"/>
</dbReference>
<dbReference type="SMART" id="SM00342">
    <property type="entry name" value="HTH_ARAC"/>
    <property type="match status" value="1"/>
</dbReference>
<gene>
    <name evidence="5" type="ORF">DLR72_17000</name>
</gene>
<dbReference type="InterPro" id="IPR018060">
    <property type="entry name" value="HTH_AraC"/>
</dbReference>
<dbReference type="InterPro" id="IPR050204">
    <property type="entry name" value="AraC_XylS_family_regulators"/>
</dbReference>
<dbReference type="Pfam" id="PF12833">
    <property type="entry name" value="HTH_18"/>
    <property type="match status" value="1"/>
</dbReference>
<reference evidence="5 6" key="1">
    <citation type="submission" date="2018-06" db="EMBL/GenBank/DDBJ databases">
        <title>Draft genome sequences of nine Vibrio sp. clinical isolates from across the United States representing the closest known relative of Vibrio cholerae.</title>
        <authorList>
            <person name="Islam M.T."/>
            <person name="Liang K."/>
            <person name="Im M.S."/>
            <person name="Winkjer J."/>
            <person name="Busby S."/>
            <person name="Batra D."/>
            <person name="Rowe L."/>
            <person name="Tarr C.L."/>
            <person name="Boucher Y."/>
        </authorList>
    </citation>
    <scope>NUCLEOTIDE SEQUENCE [LARGE SCALE GENOMIC DNA]</scope>
    <source>
        <strain evidence="5 6">2017V-1110</strain>
    </source>
</reference>
<evidence type="ECO:0000259" key="4">
    <source>
        <dbReference type="PROSITE" id="PS01124"/>
    </source>
</evidence>
<keyword evidence="1" id="KW-0805">Transcription regulation</keyword>
<sequence length="275" mass="31665">MDKVKDKVKDTVNYRPSAYPAISLIEADYRQFAFERHYHLDIHIGLITQGVQRFYHQGAWHQVGQGGVVLMSPDELHDGHAHSNTGYQVQVFSIEPEWLQQTLEASQIEQVIGFEQLIVQDPTLFHSLQQLHHLLRQDNLSQLAKDCLPYQGFAPLLERYSYLKQPTVKPLGQHNLALLKEWVLSQLDQPIRLEQLAQLCQLSPTQFQRHFKAQTGLTPYAWLRRLRLEQAMKLLQSGKPGTDVAYQVGFYDQAHFSKAFKATYGLSPSLITRFS</sequence>
<dbReference type="Pfam" id="PF02311">
    <property type="entry name" value="AraC_binding"/>
    <property type="match status" value="1"/>
</dbReference>
<protein>
    <submittedName>
        <fullName evidence="5">AraC family transcriptional regulator</fullName>
    </submittedName>
</protein>
<dbReference type="InterPro" id="IPR037923">
    <property type="entry name" value="HTH-like"/>
</dbReference>
<dbReference type="RefSeq" id="WP_113611326.1">
    <property type="nucleotide sequence ID" value="NZ_CAWQMY010000019.1"/>
</dbReference>
<dbReference type="Proteomes" id="UP000252199">
    <property type="component" value="Unassembled WGS sequence"/>
</dbReference>
<evidence type="ECO:0000256" key="2">
    <source>
        <dbReference type="ARBA" id="ARBA00023125"/>
    </source>
</evidence>
<dbReference type="Gene3D" id="1.10.10.60">
    <property type="entry name" value="Homeodomain-like"/>
    <property type="match status" value="2"/>
</dbReference>
<feature type="domain" description="HTH araC/xylS-type" evidence="4">
    <location>
        <begin position="177"/>
        <end position="274"/>
    </location>
</feature>
<dbReference type="InterPro" id="IPR009057">
    <property type="entry name" value="Homeodomain-like_sf"/>
</dbReference>
<proteinExistence type="predicted"/>
<dbReference type="SUPFAM" id="SSF46689">
    <property type="entry name" value="Homeodomain-like"/>
    <property type="match status" value="2"/>
</dbReference>